<gene>
    <name evidence="2" type="ORF">Q765_19350</name>
</gene>
<protein>
    <recommendedName>
        <fullName evidence="1">FAD-dependent urate hydroxylase HpyO/Asp monooxygenase CreE-like FAD/NAD(P)-binding domain-containing protein</fullName>
    </recommendedName>
</protein>
<organism evidence="2 3">
    <name type="scientific">Flavobacterium rivuli WB 3.3-2 = DSM 21788</name>
    <dbReference type="NCBI Taxonomy" id="1121895"/>
    <lineage>
        <taxon>Bacteria</taxon>
        <taxon>Pseudomonadati</taxon>
        <taxon>Bacteroidota</taxon>
        <taxon>Flavobacteriia</taxon>
        <taxon>Flavobacteriales</taxon>
        <taxon>Flavobacteriaceae</taxon>
        <taxon>Flavobacterium</taxon>
    </lineage>
</organism>
<dbReference type="EMBL" id="JRLX01000033">
    <property type="protein sequence ID" value="KGO84869.1"/>
    <property type="molecule type" value="Genomic_DNA"/>
</dbReference>
<dbReference type="PANTHER" id="PTHR40254">
    <property type="entry name" value="BLR0577 PROTEIN"/>
    <property type="match status" value="1"/>
</dbReference>
<dbReference type="Gene3D" id="3.50.50.60">
    <property type="entry name" value="FAD/NAD(P)-binding domain"/>
    <property type="match status" value="1"/>
</dbReference>
<reference evidence="2 3" key="1">
    <citation type="submission" date="2013-09" db="EMBL/GenBank/DDBJ databases">
        <authorList>
            <person name="Zeng Z."/>
            <person name="Chen C."/>
        </authorList>
    </citation>
    <scope>NUCLEOTIDE SEQUENCE [LARGE SCALE GENOMIC DNA]</scope>
    <source>
        <strain evidence="2 3">WB 3.3-2</strain>
    </source>
</reference>
<dbReference type="SUPFAM" id="SSF51905">
    <property type="entry name" value="FAD/NAD(P)-binding domain"/>
    <property type="match status" value="1"/>
</dbReference>
<proteinExistence type="predicted"/>
<evidence type="ECO:0000313" key="3">
    <source>
        <dbReference type="Proteomes" id="UP000030152"/>
    </source>
</evidence>
<dbReference type="AlphaFoldDB" id="A0A0A2LXY4"/>
<dbReference type="eggNOG" id="COG4529">
    <property type="taxonomic scope" value="Bacteria"/>
</dbReference>
<dbReference type="RefSeq" id="WP_020215143.1">
    <property type="nucleotide sequence ID" value="NZ_JRLX01000033.1"/>
</dbReference>
<keyword evidence="3" id="KW-1185">Reference proteome</keyword>
<name>A0A0A2LXY4_9FLAO</name>
<dbReference type="InterPro" id="IPR052189">
    <property type="entry name" value="L-asp_N-monooxygenase_NS-form"/>
</dbReference>
<dbReference type="InterPro" id="IPR038732">
    <property type="entry name" value="HpyO/CreE_NAD-binding"/>
</dbReference>
<evidence type="ECO:0000259" key="1">
    <source>
        <dbReference type="Pfam" id="PF13454"/>
    </source>
</evidence>
<comment type="caution">
    <text evidence="2">The sequence shown here is derived from an EMBL/GenBank/DDBJ whole genome shotgun (WGS) entry which is preliminary data.</text>
</comment>
<accession>A0A0A2LXY4</accession>
<dbReference type="Proteomes" id="UP000030152">
    <property type="component" value="Unassembled WGS sequence"/>
</dbReference>
<dbReference type="OrthoDB" id="6309046at2"/>
<evidence type="ECO:0000313" key="2">
    <source>
        <dbReference type="EMBL" id="KGO84869.1"/>
    </source>
</evidence>
<feature type="domain" description="FAD-dependent urate hydroxylase HpyO/Asp monooxygenase CreE-like FAD/NAD(P)-binding" evidence="1">
    <location>
        <begin position="9"/>
        <end position="170"/>
    </location>
</feature>
<sequence length="573" mass="64875">MERANKRIAIIGGGPSALFMFKRLIESGRNELEVEIFERKKQLGAGMPYSNEGANKEHITNVSGNEIPQIVTSIHEWVCTVNAAVLAPYNITPENFNDYKVLPRLLFGEYLSAQFDLLQDMAQDAGIIAKIHKGIDVSDVIDKPELNQVWVEFEGSAIVEFDEVIICTGHNWPKKNEGKTEGYFDSPYPPSKLELYCNNAVAIRGSSLTAIDAIRTLARSNGSFREDANGMLSYKANEENPDFRMVMHTRNGLLPAVRFHLEDSHLQNKSLLTPEEIEEHRLQNDGFLSLDFIFEKDFKDLFKENHADFYELIKDMQIEEFVDAMMDLRESTEPFTLLREEYYEAEKSIKKRESVYWKEALAILSFAMNYPAKHLSAEDMLRLQKTLMPLISIVIAFVPQTSCKELLALYDAGKLDIIKVDAESTVEPEAAGGATYNYKDENGDEQSVYYKVFVDCIGQPHLLYEDFPFKTMIEDKAISPAMLAFRSAQQGCISSQEGNKKVVKINEDYYLEVPGITINDNFQVVDRNDNPNPRIYIMAVPYIGGYNPDYSGLDFGEAASLKIINGILQPITV</sequence>
<dbReference type="InterPro" id="IPR036188">
    <property type="entry name" value="FAD/NAD-bd_sf"/>
</dbReference>
<dbReference type="Pfam" id="PF13454">
    <property type="entry name" value="NAD_binding_9"/>
    <property type="match status" value="1"/>
</dbReference>
<dbReference type="STRING" id="1121895.GCA_000378485_03965"/>
<dbReference type="PANTHER" id="PTHR40254:SF1">
    <property type="entry name" value="BLR0577 PROTEIN"/>
    <property type="match status" value="1"/>
</dbReference>